<comment type="caution">
    <text evidence="2">The sequence shown here is derived from an EMBL/GenBank/DDBJ whole genome shotgun (WGS) entry which is preliminary data.</text>
</comment>
<name>A0AAP0BKP2_9ASPA</name>
<keyword evidence="1" id="KW-0812">Transmembrane</keyword>
<proteinExistence type="predicted"/>
<keyword evidence="1" id="KW-1133">Transmembrane helix</keyword>
<dbReference type="AlphaFoldDB" id="A0AAP0BKP2"/>
<feature type="transmembrane region" description="Helical" evidence="1">
    <location>
        <begin position="12"/>
        <end position="36"/>
    </location>
</feature>
<dbReference type="EMBL" id="JBBWWQ010000007">
    <property type="protein sequence ID" value="KAK8942889.1"/>
    <property type="molecule type" value="Genomic_DNA"/>
</dbReference>
<organism evidence="2 3">
    <name type="scientific">Platanthera zijinensis</name>
    <dbReference type="NCBI Taxonomy" id="2320716"/>
    <lineage>
        <taxon>Eukaryota</taxon>
        <taxon>Viridiplantae</taxon>
        <taxon>Streptophyta</taxon>
        <taxon>Embryophyta</taxon>
        <taxon>Tracheophyta</taxon>
        <taxon>Spermatophyta</taxon>
        <taxon>Magnoliopsida</taxon>
        <taxon>Liliopsida</taxon>
        <taxon>Asparagales</taxon>
        <taxon>Orchidaceae</taxon>
        <taxon>Orchidoideae</taxon>
        <taxon>Orchideae</taxon>
        <taxon>Orchidinae</taxon>
        <taxon>Platanthera</taxon>
    </lineage>
</organism>
<protein>
    <submittedName>
        <fullName evidence="2">Uncharacterized protein</fullName>
    </submittedName>
</protein>
<dbReference type="Proteomes" id="UP001418222">
    <property type="component" value="Unassembled WGS sequence"/>
</dbReference>
<accession>A0AAP0BKP2</accession>
<sequence length="146" mass="16279">MLPSEKGNHIFYLQLTLFVRGRVVVIRIFLFLFFLLCQPQLPLTQELGPPIHVPPIFVPLPDTPISPFPHVYHRPSDIHDTKVPPLPVPASASNFDDADLHIPLALLKGKDACTKHPISNHVAYHHLTPTHQAFVTSPSSVVIPKT</sequence>
<evidence type="ECO:0000313" key="3">
    <source>
        <dbReference type="Proteomes" id="UP001418222"/>
    </source>
</evidence>
<reference evidence="2 3" key="1">
    <citation type="journal article" date="2022" name="Nat. Plants">
        <title>Genomes of leafy and leafless Platanthera orchids illuminate the evolution of mycoheterotrophy.</title>
        <authorList>
            <person name="Li M.H."/>
            <person name="Liu K.W."/>
            <person name="Li Z."/>
            <person name="Lu H.C."/>
            <person name="Ye Q.L."/>
            <person name="Zhang D."/>
            <person name="Wang J.Y."/>
            <person name="Li Y.F."/>
            <person name="Zhong Z.M."/>
            <person name="Liu X."/>
            <person name="Yu X."/>
            <person name="Liu D.K."/>
            <person name="Tu X.D."/>
            <person name="Liu B."/>
            <person name="Hao Y."/>
            <person name="Liao X.Y."/>
            <person name="Jiang Y.T."/>
            <person name="Sun W.H."/>
            <person name="Chen J."/>
            <person name="Chen Y.Q."/>
            <person name="Ai Y."/>
            <person name="Zhai J.W."/>
            <person name="Wu S.S."/>
            <person name="Zhou Z."/>
            <person name="Hsiao Y.Y."/>
            <person name="Wu W.L."/>
            <person name="Chen Y.Y."/>
            <person name="Lin Y.F."/>
            <person name="Hsu J.L."/>
            <person name="Li C.Y."/>
            <person name="Wang Z.W."/>
            <person name="Zhao X."/>
            <person name="Zhong W.Y."/>
            <person name="Ma X.K."/>
            <person name="Ma L."/>
            <person name="Huang J."/>
            <person name="Chen G.Z."/>
            <person name="Huang M.Z."/>
            <person name="Huang L."/>
            <person name="Peng D.H."/>
            <person name="Luo Y.B."/>
            <person name="Zou S.Q."/>
            <person name="Chen S.P."/>
            <person name="Lan S."/>
            <person name="Tsai W.C."/>
            <person name="Van de Peer Y."/>
            <person name="Liu Z.J."/>
        </authorList>
    </citation>
    <scope>NUCLEOTIDE SEQUENCE [LARGE SCALE GENOMIC DNA]</scope>
    <source>
        <strain evidence="2">Lor287</strain>
    </source>
</reference>
<keyword evidence="1" id="KW-0472">Membrane</keyword>
<gene>
    <name evidence="2" type="ORF">KSP39_PZI008963</name>
</gene>
<evidence type="ECO:0000313" key="2">
    <source>
        <dbReference type="EMBL" id="KAK8942889.1"/>
    </source>
</evidence>
<keyword evidence="3" id="KW-1185">Reference proteome</keyword>
<evidence type="ECO:0000256" key="1">
    <source>
        <dbReference type="SAM" id="Phobius"/>
    </source>
</evidence>